<gene>
    <name evidence="2" type="ORF">K443DRAFT_438253</name>
</gene>
<evidence type="ECO:0000256" key="1">
    <source>
        <dbReference type="SAM" id="SignalP"/>
    </source>
</evidence>
<sequence length="58" mass="6505">MLSFLLVLLYVALPVTFCMYHGCAIHTAFACSPSMYQITQLLDRLSALRNSITHGSQR</sequence>
<keyword evidence="3" id="KW-1185">Reference proteome</keyword>
<dbReference type="AlphaFoldDB" id="A0A0C9XGR9"/>
<dbReference type="HOGENOM" id="CLU_2979451_0_0_1"/>
<evidence type="ECO:0000313" key="2">
    <source>
        <dbReference type="EMBL" id="KIK04131.1"/>
    </source>
</evidence>
<feature type="chain" id="PRO_5002205807" evidence="1">
    <location>
        <begin position="19"/>
        <end position="58"/>
    </location>
</feature>
<organism evidence="2 3">
    <name type="scientific">Laccaria amethystina LaAM-08-1</name>
    <dbReference type="NCBI Taxonomy" id="1095629"/>
    <lineage>
        <taxon>Eukaryota</taxon>
        <taxon>Fungi</taxon>
        <taxon>Dikarya</taxon>
        <taxon>Basidiomycota</taxon>
        <taxon>Agaricomycotina</taxon>
        <taxon>Agaricomycetes</taxon>
        <taxon>Agaricomycetidae</taxon>
        <taxon>Agaricales</taxon>
        <taxon>Agaricineae</taxon>
        <taxon>Hydnangiaceae</taxon>
        <taxon>Laccaria</taxon>
    </lineage>
</organism>
<reference evidence="3" key="2">
    <citation type="submission" date="2015-01" db="EMBL/GenBank/DDBJ databases">
        <title>Evolutionary Origins and Diversification of the Mycorrhizal Mutualists.</title>
        <authorList>
            <consortium name="DOE Joint Genome Institute"/>
            <consortium name="Mycorrhizal Genomics Consortium"/>
            <person name="Kohler A."/>
            <person name="Kuo A."/>
            <person name="Nagy L.G."/>
            <person name="Floudas D."/>
            <person name="Copeland A."/>
            <person name="Barry K.W."/>
            <person name="Cichocki N."/>
            <person name="Veneault-Fourrey C."/>
            <person name="LaButti K."/>
            <person name="Lindquist E.A."/>
            <person name="Lipzen A."/>
            <person name="Lundell T."/>
            <person name="Morin E."/>
            <person name="Murat C."/>
            <person name="Riley R."/>
            <person name="Ohm R."/>
            <person name="Sun H."/>
            <person name="Tunlid A."/>
            <person name="Henrissat B."/>
            <person name="Grigoriev I.V."/>
            <person name="Hibbett D.S."/>
            <person name="Martin F."/>
        </authorList>
    </citation>
    <scope>NUCLEOTIDE SEQUENCE [LARGE SCALE GENOMIC DNA]</scope>
    <source>
        <strain evidence="3">LaAM-08-1</strain>
    </source>
</reference>
<keyword evidence="1" id="KW-0732">Signal</keyword>
<proteinExistence type="predicted"/>
<dbReference type="Proteomes" id="UP000054477">
    <property type="component" value="Unassembled WGS sequence"/>
</dbReference>
<reference evidence="2 3" key="1">
    <citation type="submission" date="2014-04" db="EMBL/GenBank/DDBJ databases">
        <authorList>
            <consortium name="DOE Joint Genome Institute"/>
            <person name="Kuo A."/>
            <person name="Kohler A."/>
            <person name="Nagy L.G."/>
            <person name="Floudas D."/>
            <person name="Copeland A."/>
            <person name="Barry K.W."/>
            <person name="Cichocki N."/>
            <person name="Veneault-Fourrey C."/>
            <person name="LaButti K."/>
            <person name="Lindquist E.A."/>
            <person name="Lipzen A."/>
            <person name="Lundell T."/>
            <person name="Morin E."/>
            <person name="Murat C."/>
            <person name="Sun H."/>
            <person name="Tunlid A."/>
            <person name="Henrissat B."/>
            <person name="Grigoriev I.V."/>
            <person name="Hibbett D.S."/>
            <person name="Martin F."/>
            <person name="Nordberg H.P."/>
            <person name="Cantor M.N."/>
            <person name="Hua S.X."/>
        </authorList>
    </citation>
    <scope>NUCLEOTIDE SEQUENCE [LARGE SCALE GENOMIC DNA]</scope>
    <source>
        <strain evidence="2 3">LaAM-08-1</strain>
    </source>
</reference>
<feature type="signal peptide" evidence="1">
    <location>
        <begin position="1"/>
        <end position="18"/>
    </location>
</feature>
<dbReference type="EMBL" id="KN838573">
    <property type="protein sequence ID" value="KIK04131.1"/>
    <property type="molecule type" value="Genomic_DNA"/>
</dbReference>
<name>A0A0C9XGR9_9AGAR</name>
<evidence type="ECO:0000313" key="3">
    <source>
        <dbReference type="Proteomes" id="UP000054477"/>
    </source>
</evidence>
<protein>
    <submittedName>
        <fullName evidence="2">Uncharacterized protein</fullName>
    </submittedName>
</protein>
<accession>A0A0C9XGR9</accession>